<accession>A0A2M9PXI3</accession>
<dbReference type="InterPro" id="IPR040819">
    <property type="entry name" value="Rol_Rep_N"/>
</dbReference>
<protein>
    <submittedName>
        <fullName evidence="3">Uncharacterized protein</fullName>
    </submittedName>
</protein>
<dbReference type="RefSeq" id="WP_100545874.1">
    <property type="nucleotide sequence ID" value="NZ_PHQY01000724.1"/>
</dbReference>
<feature type="domain" description="Replication initiation protein-like C-terminal" evidence="1">
    <location>
        <begin position="130"/>
        <end position="337"/>
    </location>
</feature>
<name>A0A2M9PXI3_9BACI</name>
<comment type="caution">
    <text evidence="3">The sequence shown here is derived from an EMBL/GenBank/DDBJ whole genome shotgun (WGS) entry which is preliminary data.</text>
</comment>
<evidence type="ECO:0000313" key="3">
    <source>
        <dbReference type="EMBL" id="PJO40548.1"/>
    </source>
</evidence>
<dbReference type="InterPro" id="IPR003491">
    <property type="entry name" value="REP-like_C"/>
</dbReference>
<dbReference type="Pfam" id="PF18106">
    <property type="entry name" value="Rol_Rep_N"/>
    <property type="match status" value="1"/>
</dbReference>
<feature type="domain" description="Rolling Circle replication initiation protein N-terminal" evidence="2">
    <location>
        <begin position="65"/>
        <end position="113"/>
    </location>
</feature>
<evidence type="ECO:0000259" key="1">
    <source>
        <dbReference type="Pfam" id="PF02486"/>
    </source>
</evidence>
<evidence type="ECO:0000313" key="4">
    <source>
        <dbReference type="Proteomes" id="UP000232101"/>
    </source>
</evidence>
<dbReference type="AlphaFoldDB" id="A0A2M9PXI3"/>
<sequence length="374" mass="43156">MSVVDFRNAGVSNTPARITRSNGLRVLVDWVTASFHSEKNFFEIQELFSLTELVINGQKEPIVFEEIHGARYKYAGYTITYRYSNIEFMYAPDEGKYLLNMTGQGCREFEQISVLDYEMLFGMLIGQLSANVSRIDIAIDDFNCIYKVNTIRKAVQSGQAVTHIRTWGTHQRGNVGGHDLTMDNFYLGTLKSRYSINVYDKKMEQEAKNKEVTVPHWTRTELRLKEEYATRFARIIALSTGNDNLGQYVMSFLNNSITFVKKKSLSFDTNRTRIAENQDNWTHWWKKYLGEVGKLSLSQKAPDKSVERTVNWFLTQIVPSMAVLEEVDPEGYGYFIRELTNLGKDRLNNEHLLLIEEAQKNSLTLAEVLDRLNK</sequence>
<gene>
    <name evidence="3" type="ORF">CWD94_27575</name>
</gene>
<reference evidence="3 4" key="1">
    <citation type="submission" date="2017-11" db="EMBL/GenBank/DDBJ databases">
        <title>Bacterial isolate from king chilli rhizosphere.</title>
        <authorList>
            <person name="Takhelmayum P."/>
            <person name="Sarangthem I."/>
        </authorList>
    </citation>
    <scope>NUCLEOTIDE SEQUENCE [LARGE SCALE GENOMIC DNA]</scope>
    <source>
        <strain evidence="4">t26</strain>
    </source>
</reference>
<organism evidence="3 4">
    <name type="scientific">Lysinibacillus xylanilyticus</name>
    <dbReference type="NCBI Taxonomy" id="582475"/>
    <lineage>
        <taxon>Bacteria</taxon>
        <taxon>Bacillati</taxon>
        <taxon>Bacillota</taxon>
        <taxon>Bacilli</taxon>
        <taxon>Bacillales</taxon>
        <taxon>Bacillaceae</taxon>
        <taxon>Lysinibacillus</taxon>
    </lineage>
</organism>
<dbReference type="EMBL" id="PHQY01000724">
    <property type="protein sequence ID" value="PJO40548.1"/>
    <property type="molecule type" value="Genomic_DNA"/>
</dbReference>
<evidence type="ECO:0000259" key="2">
    <source>
        <dbReference type="Pfam" id="PF18106"/>
    </source>
</evidence>
<dbReference type="Proteomes" id="UP000232101">
    <property type="component" value="Unassembled WGS sequence"/>
</dbReference>
<dbReference type="Pfam" id="PF02486">
    <property type="entry name" value="Rep_trans"/>
    <property type="match status" value="1"/>
</dbReference>
<proteinExistence type="predicted"/>